<evidence type="ECO:0000313" key="2">
    <source>
        <dbReference type="EMBL" id="KKL47488.1"/>
    </source>
</evidence>
<feature type="region of interest" description="Disordered" evidence="1">
    <location>
        <begin position="125"/>
        <end position="149"/>
    </location>
</feature>
<dbReference type="AlphaFoldDB" id="A0A0F9CDN5"/>
<proteinExistence type="predicted"/>
<name>A0A0F9CDN5_9ZZZZ</name>
<feature type="compositionally biased region" description="Polar residues" evidence="1">
    <location>
        <begin position="133"/>
        <end position="143"/>
    </location>
</feature>
<organism evidence="2">
    <name type="scientific">marine sediment metagenome</name>
    <dbReference type="NCBI Taxonomy" id="412755"/>
    <lineage>
        <taxon>unclassified sequences</taxon>
        <taxon>metagenomes</taxon>
        <taxon>ecological metagenomes</taxon>
    </lineage>
</organism>
<reference evidence="2" key="1">
    <citation type="journal article" date="2015" name="Nature">
        <title>Complex archaea that bridge the gap between prokaryotes and eukaryotes.</title>
        <authorList>
            <person name="Spang A."/>
            <person name="Saw J.H."/>
            <person name="Jorgensen S.L."/>
            <person name="Zaremba-Niedzwiedzka K."/>
            <person name="Martijn J."/>
            <person name="Lind A.E."/>
            <person name="van Eijk R."/>
            <person name="Schleper C."/>
            <person name="Guy L."/>
            <person name="Ettema T.J."/>
        </authorList>
    </citation>
    <scope>NUCLEOTIDE SEQUENCE</scope>
</reference>
<sequence>MKALLLIMVLAGVLLLGGDAYGDVYALVMEDGTVDHWKSLFEKDNSYCRPLIGGKVCVSKKDVLAIYKAETLDKLPPKKLVDPAGLEAIRRAKESRQEIDAIIFAKEAEAKGKASSKIELKLVDPKKAKVTRPRNTSPTINRRSSPRRY</sequence>
<evidence type="ECO:0000256" key="1">
    <source>
        <dbReference type="SAM" id="MobiDB-lite"/>
    </source>
</evidence>
<gene>
    <name evidence="2" type="ORF">LCGC14_2335030</name>
</gene>
<accession>A0A0F9CDN5</accession>
<dbReference type="EMBL" id="LAZR01033644">
    <property type="protein sequence ID" value="KKL47488.1"/>
    <property type="molecule type" value="Genomic_DNA"/>
</dbReference>
<protein>
    <submittedName>
        <fullName evidence="2">Uncharacterized protein</fullName>
    </submittedName>
</protein>
<comment type="caution">
    <text evidence="2">The sequence shown here is derived from an EMBL/GenBank/DDBJ whole genome shotgun (WGS) entry which is preliminary data.</text>
</comment>